<dbReference type="EMBL" id="JAPAAF010000002">
    <property type="protein sequence ID" value="MCW0481574.1"/>
    <property type="molecule type" value="Genomic_DNA"/>
</dbReference>
<evidence type="ECO:0000256" key="2">
    <source>
        <dbReference type="ARBA" id="ARBA00023110"/>
    </source>
</evidence>
<reference evidence="5" key="1">
    <citation type="submission" date="2022-10" db="EMBL/GenBank/DDBJ databases">
        <title>Gaoshiqiia sediminis gen. nov., sp. nov., isolated from coastal sediment.</title>
        <authorList>
            <person name="Yu W.X."/>
            <person name="Mu D.S."/>
            <person name="Du J.Z."/>
            <person name="Liang Y.Q."/>
        </authorList>
    </citation>
    <scope>NUCLEOTIDE SEQUENCE</scope>
    <source>
        <strain evidence="5">A06</strain>
    </source>
</reference>
<protein>
    <recommendedName>
        <fullName evidence="1">peptidylprolyl isomerase</fullName>
        <ecNumber evidence="1">5.2.1.8</ecNumber>
    </recommendedName>
</protein>
<feature type="domain" description="PPIase cyclophilin-type" evidence="4">
    <location>
        <begin position="30"/>
        <end position="265"/>
    </location>
</feature>
<dbReference type="GO" id="GO:0003755">
    <property type="term" value="F:peptidyl-prolyl cis-trans isomerase activity"/>
    <property type="evidence" value="ECO:0007669"/>
    <property type="project" value="UniProtKB-KW"/>
</dbReference>
<dbReference type="Proteomes" id="UP001163821">
    <property type="component" value="Unassembled WGS sequence"/>
</dbReference>
<accession>A0AA41Y173</accession>
<dbReference type="PROSITE" id="PS50072">
    <property type="entry name" value="CSA_PPIASE_2"/>
    <property type="match status" value="1"/>
</dbReference>
<dbReference type="InterPro" id="IPR044666">
    <property type="entry name" value="Cyclophilin_A-like"/>
</dbReference>
<dbReference type="Pfam" id="PF00160">
    <property type="entry name" value="Pro_isomerase"/>
    <property type="match status" value="2"/>
</dbReference>
<evidence type="ECO:0000313" key="6">
    <source>
        <dbReference type="Proteomes" id="UP001163821"/>
    </source>
</evidence>
<dbReference type="Gene3D" id="2.40.100.10">
    <property type="entry name" value="Cyclophilin-like"/>
    <property type="match status" value="1"/>
</dbReference>
<dbReference type="InterPro" id="IPR002130">
    <property type="entry name" value="Cyclophilin-type_PPIase_dom"/>
</dbReference>
<keyword evidence="3 5" id="KW-0413">Isomerase</keyword>
<keyword evidence="6" id="KW-1185">Reference proteome</keyword>
<evidence type="ECO:0000256" key="3">
    <source>
        <dbReference type="ARBA" id="ARBA00023235"/>
    </source>
</evidence>
<dbReference type="AlphaFoldDB" id="A0AA41Y173"/>
<evidence type="ECO:0000259" key="4">
    <source>
        <dbReference type="PROSITE" id="PS50072"/>
    </source>
</evidence>
<comment type="caution">
    <text evidence="5">The sequence shown here is derived from an EMBL/GenBank/DDBJ whole genome shotgun (WGS) entry which is preliminary data.</text>
</comment>
<dbReference type="RefSeq" id="WP_282590184.1">
    <property type="nucleotide sequence ID" value="NZ_JAPAAF010000002.1"/>
</dbReference>
<dbReference type="InterPro" id="IPR029000">
    <property type="entry name" value="Cyclophilin-like_dom_sf"/>
</dbReference>
<dbReference type="PANTHER" id="PTHR45625:SF4">
    <property type="entry name" value="PEPTIDYLPROLYL ISOMERASE DOMAIN AND WD REPEAT-CONTAINING PROTEIN 1"/>
    <property type="match status" value="1"/>
</dbReference>
<name>A0AA41Y173_9BACT</name>
<evidence type="ECO:0000256" key="1">
    <source>
        <dbReference type="ARBA" id="ARBA00013194"/>
    </source>
</evidence>
<organism evidence="5 6">
    <name type="scientific">Gaoshiqia sediminis</name>
    <dbReference type="NCBI Taxonomy" id="2986998"/>
    <lineage>
        <taxon>Bacteria</taxon>
        <taxon>Pseudomonadati</taxon>
        <taxon>Bacteroidota</taxon>
        <taxon>Bacteroidia</taxon>
        <taxon>Marinilabiliales</taxon>
        <taxon>Prolixibacteraceae</taxon>
        <taxon>Gaoshiqia</taxon>
    </lineage>
</organism>
<keyword evidence="2" id="KW-0697">Rotamase</keyword>
<sequence>MMKYLFVLACFLFSSQIDGTAQDKRIVEISTNLGTMRFRLYNDTPKHRDAFIKLANEGYYDGTLFYRVIQNFLIQGGSKSSRNAAPGKRIGYGDPEHTVDDEIIPAHFHKKGALCAPRQPDEVNPFKQSDISQFYIVKGQVFTEGELDTLELAVNRPIRKKVTEQIFTPDIREKLKELKAENKVEEFRELAGRVKKDIDSRYHLDQGILEFSAAQRKAYTTVGGYPDLDGKYTIFGECISGFEVIDKIAALETDSNNRPFTDVKINVTIIQ</sequence>
<dbReference type="EC" id="5.2.1.8" evidence="1"/>
<dbReference type="PANTHER" id="PTHR45625">
    <property type="entry name" value="PEPTIDYL-PROLYL CIS-TRANS ISOMERASE-RELATED"/>
    <property type="match status" value="1"/>
</dbReference>
<evidence type="ECO:0000313" key="5">
    <source>
        <dbReference type="EMBL" id="MCW0481574.1"/>
    </source>
</evidence>
<gene>
    <name evidence="5" type="ORF">N2K84_02460</name>
</gene>
<proteinExistence type="predicted"/>
<dbReference type="SUPFAM" id="SSF50891">
    <property type="entry name" value="Cyclophilin-like"/>
    <property type="match status" value="1"/>
</dbReference>